<evidence type="ECO:0000256" key="2">
    <source>
        <dbReference type="ARBA" id="ARBA00009462"/>
    </source>
</evidence>
<dbReference type="Proteomes" id="UP001488838">
    <property type="component" value="Unassembled WGS sequence"/>
</dbReference>
<name>A0AAW0HGW1_MYOGA</name>
<dbReference type="PANTHER" id="PTHR13305">
    <property type="entry name" value="RIBOSOME BIOGENESIS PROTEIN NOP10"/>
    <property type="match status" value="1"/>
</dbReference>
<evidence type="ECO:0000313" key="12">
    <source>
        <dbReference type="EMBL" id="KAK7801367.1"/>
    </source>
</evidence>
<comment type="function">
    <text evidence="10">Required for ribosome biogenesis and telomere maintenance. Part of the H/ACA small nucleolar ribonucleoprotein (H/ACA snoRNP) complex, which catalyzes pseudouridylation of rRNA. This involves the isomerization of uridine such that the ribose is subsequently attached to C5, instead of the normal N1. Each rRNA can contain up to 100 pseudouridine ('psi') residues, which may serve to stabilize the conformation of rRNAs. May also be required for correct processing or intranuclear trafficking of TERC, the RNA component of the telomerase reverse transcriptase (TERT) holoenzyme.</text>
</comment>
<protein>
    <recommendedName>
        <fullName evidence="11">H/ACA ribonucleoprotein complex subunit 3</fullName>
    </recommendedName>
    <alternativeName>
        <fullName evidence="7">Nucleolar protein 10</fullName>
    </alternativeName>
    <alternativeName>
        <fullName evidence="8">Nucleolar protein family A member 3</fullName>
    </alternativeName>
    <alternativeName>
        <fullName evidence="9">snoRNP protein NOP10</fullName>
    </alternativeName>
</protein>
<dbReference type="EMBL" id="JBBHLL010000507">
    <property type="protein sequence ID" value="KAK7801367.1"/>
    <property type="molecule type" value="Genomic_DNA"/>
</dbReference>
<comment type="caution">
    <text evidence="12">The sequence shown here is derived from an EMBL/GenBank/DDBJ whole genome shotgun (WGS) entry which is preliminary data.</text>
</comment>
<evidence type="ECO:0000256" key="4">
    <source>
        <dbReference type="ARBA" id="ARBA00022552"/>
    </source>
</evidence>
<keyword evidence="4" id="KW-0698">rRNA processing</keyword>
<dbReference type="InterPro" id="IPR007264">
    <property type="entry name" value="H/ACA_rnp_Nop10"/>
</dbReference>
<dbReference type="GO" id="GO:1904874">
    <property type="term" value="P:positive regulation of telomerase RNA localization to Cajal body"/>
    <property type="evidence" value="ECO:0007669"/>
    <property type="project" value="TreeGrafter"/>
</dbReference>
<dbReference type="FunFam" id="2.20.28.40:FF:000002">
    <property type="entry name" value="H/ACA ribonucleoprotein complex subunit 3"/>
    <property type="match status" value="1"/>
</dbReference>
<sequence length="130" mass="15111">MRYYLNEQGNGVYTLKKFDPMGQQTRSAHPAWFSPDDKYSRHRITIKKRFKQAIPAVVTRDIQKAVAAPYLFPWAINSFGIWKERTLSDICSRIRIHLLSDRKYISAHLDSPHGYQEEEERGGSTSHCVV</sequence>
<evidence type="ECO:0000256" key="8">
    <source>
        <dbReference type="ARBA" id="ARBA00031779"/>
    </source>
</evidence>
<dbReference type="GO" id="GO:0031429">
    <property type="term" value="C:box H/ACA snoRNP complex"/>
    <property type="evidence" value="ECO:0007669"/>
    <property type="project" value="TreeGrafter"/>
</dbReference>
<dbReference type="PANTHER" id="PTHR13305:SF0">
    <property type="entry name" value="H_ACA RIBONUCLEOPROTEIN COMPLEX SUBUNIT 3"/>
    <property type="match status" value="1"/>
</dbReference>
<organism evidence="12 13">
    <name type="scientific">Myodes glareolus</name>
    <name type="common">Bank vole</name>
    <name type="synonym">Clethrionomys glareolus</name>
    <dbReference type="NCBI Taxonomy" id="447135"/>
    <lineage>
        <taxon>Eukaryota</taxon>
        <taxon>Metazoa</taxon>
        <taxon>Chordata</taxon>
        <taxon>Craniata</taxon>
        <taxon>Vertebrata</taxon>
        <taxon>Euteleostomi</taxon>
        <taxon>Mammalia</taxon>
        <taxon>Eutheria</taxon>
        <taxon>Euarchontoglires</taxon>
        <taxon>Glires</taxon>
        <taxon>Rodentia</taxon>
        <taxon>Myomorpha</taxon>
        <taxon>Muroidea</taxon>
        <taxon>Cricetidae</taxon>
        <taxon>Arvicolinae</taxon>
        <taxon>Myodes</taxon>
    </lineage>
</organism>
<keyword evidence="6" id="KW-0687">Ribonucleoprotein</keyword>
<evidence type="ECO:0000313" key="13">
    <source>
        <dbReference type="Proteomes" id="UP001488838"/>
    </source>
</evidence>
<keyword evidence="5" id="KW-0539">Nucleus</keyword>
<accession>A0AAW0HGW1</accession>
<evidence type="ECO:0000256" key="5">
    <source>
        <dbReference type="ARBA" id="ARBA00023242"/>
    </source>
</evidence>
<dbReference type="AlphaFoldDB" id="A0AAW0HGW1"/>
<evidence type="ECO:0000256" key="10">
    <source>
        <dbReference type="ARBA" id="ARBA00058344"/>
    </source>
</evidence>
<dbReference type="SUPFAM" id="SSF144210">
    <property type="entry name" value="Nop10-like SnoRNP"/>
    <property type="match status" value="1"/>
</dbReference>
<keyword evidence="3" id="KW-0690">Ribosome biogenesis</keyword>
<dbReference type="GO" id="GO:0030515">
    <property type="term" value="F:snoRNA binding"/>
    <property type="evidence" value="ECO:0007669"/>
    <property type="project" value="InterPro"/>
</dbReference>
<dbReference type="InterPro" id="IPR036756">
    <property type="entry name" value="H/ACA_rnp_Nop10_sf"/>
</dbReference>
<dbReference type="Pfam" id="PF04135">
    <property type="entry name" value="Nop10p"/>
    <property type="match status" value="1"/>
</dbReference>
<proteinExistence type="inferred from homology"/>
<dbReference type="GO" id="GO:0070034">
    <property type="term" value="F:telomerase RNA binding"/>
    <property type="evidence" value="ECO:0007669"/>
    <property type="project" value="TreeGrafter"/>
</dbReference>
<comment type="subcellular location">
    <subcellularLocation>
        <location evidence="1">Nucleus</location>
        <location evidence="1">Nucleolus</location>
    </subcellularLocation>
</comment>
<comment type="similarity">
    <text evidence="2">Belongs to the NOP10 family.</text>
</comment>
<dbReference type="GO" id="GO:0031120">
    <property type="term" value="P:snRNA pseudouridine synthesis"/>
    <property type="evidence" value="ECO:0007669"/>
    <property type="project" value="TreeGrafter"/>
</dbReference>
<gene>
    <name evidence="12" type="ORF">U0070_009213</name>
</gene>
<dbReference type="GO" id="GO:0031118">
    <property type="term" value="P:rRNA pseudouridine synthesis"/>
    <property type="evidence" value="ECO:0007669"/>
    <property type="project" value="TreeGrafter"/>
</dbReference>
<dbReference type="Gene3D" id="2.20.28.40">
    <property type="entry name" value="H/ACA ribonucleoprotein complex, subunit Nop10"/>
    <property type="match status" value="1"/>
</dbReference>
<evidence type="ECO:0000256" key="3">
    <source>
        <dbReference type="ARBA" id="ARBA00022517"/>
    </source>
</evidence>
<evidence type="ECO:0000256" key="11">
    <source>
        <dbReference type="ARBA" id="ARBA00071541"/>
    </source>
</evidence>
<evidence type="ECO:0000256" key="1">
    <source>
        <dbReference type="ARBA" id="ARBA00004604"/>
    </source>
</evidence>
<evidence type="ECO:0000256" key="7">
    <source>
        <dbReference type="ARBA" id="ARBA00030185"/>
    </source>
</evidence>
<evidence type="ECO:0000256" key="9">
    <source>
        <dbReference type="ARBA" id="ARBA00032266"/>
    </source>
</evidence>
<reference evidence="12 13" key="1">
    <citation type="journal article" date="2023" name="bioRxiv">
        <title>Conserved and derived expression patterns and positive selection on dental genes reveal complex evolutionary context of ever-growing rodent molars.</title>
        <authorList>
            <person name="Calamari Z.T."/>
            <person name="Song A."/>
            <person name="Cohen E."/>
            <person name="Akter M."/>
            <person name="Roy R.D."/>
            <person name="Hallikas O."/>
            <person name="Christensen M.M."/>
            <person name="Li P."/>
            <person name="Marangoni P."/>
            <person name="Jernvall J."/>
            <person name="Klein O.D."/>
        </authorList>
    </citation>
    <scope>NUCLEOTIDE SEQUENCE [LARGE SCALE GENOMIC DNA]</scope>
    <source>
        <strain evidence="12">V071</strain>
    </source>
</reference>
<evidence type="ECO:0000256" key="6">
    <source>
        <dbReference type="ARBA" id="ARBA00023274"/>
    </source>
</evidence>
<keyword evidence="13" id="KW-1185">Reference proteome</keyword>